<proteinExistence type="predicted"/>
<organism evidence="2">
    <name type="scientific">Sesamum latifolium</name>
    <dbReference type="NCBI Taxonomy" id="2727402"/>
    <lineage>
        <taxon>Eukaryota</taxon>
        <taxon>Viridiplantae</taxon>
        <taxon>Streptophyta</taxon>
        <taxon>Embryophyta</taxon>
        <taxon>Tracheophyta</taxon>
        <taxon>Spermatophyta</taxon>
        <taxon>Magnoliopsida</taxon>
        <taxon>eudicotyledons</taxon>
        <taxon>Gunneridae</taxon>
        <taxon>Pentapetalae</taxon>
        <taxon>asterids</taxon>
        <taxon>lamiids</taxon>
        <taxon>Lamiales</taxon>
        <taxon>Pedaliaceae</taxon>
        <taxon>Sesamum</taxon>
    </lineage>
</organism>
<dbReference type="EMBL" id="JACGWN010000002">
    <property type="protein sequence ID" value="KAL0460463.1"/>
    <property type="molecule type" value="Genomic_DNA"/>
</dbReference>
<feature type="region of interest" description="Disordered" evidence="1">
    <location>
        <begin position="117"/>
        <end position="154"/>
    </location>
</feature>
<feature type="region of interest" description="Disordered" evidence="1">
    <location>
        <begin position="30"/>
        <end position="74"/>
    </location>
</feature>
<reference evidence="2" key="1">
    <citation type="submission" date="2020-06" db="EMBL/GenBank/DDBJ databases">
        <authorList>
            <person name="Li T."/>
            <person name="Hu X."/>
            <person name="Zhang T."/>
            <person name="Song X."/>
            <person name="Zhang H."/>
            <person name="Dai N."/>
            <person name="Sheng W."/>
            <person name="Hou X."/>
            <person name="Wei L."/>
        </authorList>
    </citation>
    <scope>NUCLEOTIDE SEQUENCE</scope>
    <source>
        <strain evidence="2">KEN1</strain>
        <tissue evidence="2">Leaf</tissue>
    </source>
</reference>
<name>A0AAW2Y443_9LAMI</name>
<evidence type="ECO:0000256" key="1">
    <source>
        <dbReference type="SAM" id="MobiDB-lite"/>
    </source>
</evidence>
<feature type="compositionally biased region" description="Polar residues" evidence="1">
    <location>
        <begin position="63"/>
        <end position="72"/>
    </location>
</feature>
<protein>
    <submittedName>
        <fullName evidence="2">Uncharacterized protein</fullName>
    </submittedName>
</protein>
<dbReference type="AlphaFoldDB" id="A0AAW2Y443"/>
<accession>A0AAW2Y443</accession>
<sequence>MVSIRRRRLLGLCSGQNSFLAPLSRVLENGHTPDDSVENTKPGSVHPLPLNDDYMPKERSNVESDTGGSTLKTRNHVTCEVSIIKIGNGKLLLKSTRSRSIWEPWALKKRLLDCMTEGQRRTGPGSRRKSQNDEWAGEPGQSASSASEDGTFAP</sequence>
<gene>
    <name evidence="2" type="ORF">Slati_0673500</name>
</gene>
<reference evidence="2" key="2">
    <citation type="journal article" date="2024" name="Plant">
        <title>Genomic evolution and insights into agronomic trait innovations of Sesamum species.</title>
        <authorList>
            <person name="Miao H."/>
            <person name="Wang L."/>
            <person name="Qu L."/>
            <person name="Liu H."/>
            <person name="Sun Y."/>
            <person name="Le M."/>
            <person name="Wang Q."/>
            <person name="Wei S."/>
            <person name="Zheng Y."/>
            <person name="Lin W."/>
            <person name="Duan Y."/>
            <person name="Cao H."/>
            <person name="Xiong S."/>
            <person name="Wang X."/>
            <person name="Wei L."/>
            <person name="Li C."/>
            <person name="Ma Q."/>
            <person name="Ju M."/>
            <person name="Zhao R."/>
            <person name="Li G."/>
            <person name="Mu C."/>
            <person name="Tian Q."/>
            <person name="Mei H."/>
            <person name="Zhang T."/>
            <person name="Gao T."/>
            <person name="Zhang H."/>
        </authorList>
    </citation>
    <scope>NUCLEOTIDE SEQUENCE</scope>
    <source>
        <strain evidence="2">KEN1</strain>
    </source>
</reference>
<comment type="caution">
    <text evidence="2">The sequence shown here is derived from an EMBL/GenBank/DDBJ whole genome shotgun (WGS) entry which is preliminary data.</text>
</comment>
<evidence type="ECO:0000313" key="2">
    <source>
        <dbReference type="EMBL" id="KAL0460463.1"/>
    </source>
</evidence>